<evidence type="ECO:0000313" key="1">
    <source>
        <dbReference type="EMBL" id="KAH6637191.1"/>
    </source>
</evidence>
<protein>
    <submittedName>
        <fullName evidence="1">Alpha/beta hydrolase family-domain-containing protein</fullName>
    </submittedName>
</protein>
<reference evidence="1 2" key="1">
    <citation type="journal article" date="2021" name="Nat. Commun.">
        <title>Genetic determinants of endophytism in the Arabidopsis root mycobiome.</title>
        <authorList>
            <person name="Mesny F."/>
            <person name="Miyauchi S."/>
            <person name="Thiergart T."/>
            <person name="Pickel B."/>
            <person name="Atanasova L."/>
            <person name="Karlsson M."/>
            <person name="Huettel B."/>
            <person name="Barry K.W."/>
            <person name="Haridas S."/>
            <person name="Chen C."/>
            <person name="Bauer D."/>
            <person name="Andreopoulos W."/>
            <person name="Pangilinan J."/>
            <person name="LaButti K."/>
            <person name="Riley R."/>
            <person name="Lipzen A."/>
            <person name="Clum A."/>
            <person name="Drula E."/>
            <person name="Henrissat B."/>
            <person name="Kohler A."/>
            <person name="Grigoriev I.V."/>
            <person name="Martin F.M."/>
            <person name="Hacquard S."/>
        </authorList>
    </citation>
    <scope>NUCLEOTIDE SEQUENCE [LARGE SCALE GENOMIC DNA]</scope>
    <source>
        <strain evidence="1 2">MPI-SDFR-AT-0079</strain>
    </source>
</reference>
<proteinExistence type="predicted"/>
<keyword evidence="1" id="KW-0378">Hydrolase</keyword>
<keyword evidence="2" id="KW-1185">Reference proteome</keyword>
<name>A0ACB7PJH7_9PEZI</name>
<accession>A0ACB7PJH7</accession>
<organism evidence="1 2">
    <name type="scientific">Chaetomium tenue</name>
    <dbReference type="NCBI Taxonomy" id="1854479"/>
    <lineage>
        <taxon>Eukaryota</taxon>
        <taxon>Fungi</taxon>
        <taxon>Dikarya</taxon>
        <taxon>Ascomycota</taxon>
        <taxon>Pezizomycotina</taxon>
        <taxon>Sordariomycetes</taxon>
        <taxon>Sordariomycetidae</taxon>
        <taxon>Sordariales</taxon>
        <taxon>Chaetomiaceae</taxon>
        <taxon>Chaetomium</taxon>
    </lineage>
</organism>
<comment type="caution">
    <text evidence="1">The sequence shown here is derived from an EMBL/GenBank/DDBJ whole genome shotgun (WGS) entry which is preliminary data.</text>
</comment>
<dbReference type="Proteomes" id="UP000724584">
    <property type="component" value="Unassembled WGS sequence"/>
</dbReference>
<evidence type="ECO:0000313" key="2">
    <source>
        <dbReference type="Proteomes" id="UP000724584"/>
    </source>
</evidence>
<gene>
    <name evidence="1" type="ORF">F5144DRAFT_647193</name>
</gene>
<sequence>MYDAPTLVFIPGAWHQPNCYDKIIKLLEEQHHLKCVAITLPSTTGDPNITFKDDYDAARNAITHETTAGRDVVVLAHSYGGLVGNSAIKGLTLPQPNTPLSTATTTSSPTTKSNPTHGHVTGLILLASGFSFTGLTFMAPLFNIPPPFFRVNRTTGFAELTYPPTQFFYHDLPPPEASYWTSQLRPQSLRSLFEGAEYAYAGWRDLPARGRGGVWYVGTVEDQGLPVVVQRMQVGMVRAMGVGAEHREVRASHSLFLSRPEETVRVVAEAVGVFRGGRLTGADVDGKVVVAPGARLWAPGTWFRFGLPLALGHVIGKCVLVFMWGRRLLMGGR</sequence>
<dbReference type="EMBL" id="JAGIZQ010000003">
    <property type="protein sequence ID" value="KAH6637191.1"/>
    <property type="molecule type" value="Genomic_DNA"/>
</dbReference>